<gene>
    <name evidence="2" type="ORF">GGH94_005738</name>
</gene>
<dbReference type="Gene3D" id="3.30.460.10">
    <property type="entry name" value="Beta Polymerase, domain 2"/>
    <property type="match status" value="1"/>
</dbReference>
<keyword evidence="1" id="KW-0732">Signal</keyword>
<proteinExistence type="predicted"/>
<reference evidence="2" key="1">
    <citation type="submission" date="2022-07" db="EMBL/GenBank/DDBJ databases">
        <title>Phylogenomic reconstructions and comparative analyses of Kickxellomycotina fungi.</title>
        <authorList>
            <person name="Reynolds N.K."/>
            <person name="Stajich J.E."/>
            <person name="Barry K."/>
            <person name="Grigoriev I.V."/>
            <person name="Crous P."/>
            <person name="Smith M.E."/>
        </authorList>
    </citation>
    <scope>NUCLEOTIDE SEQUENCE</scope>
    <source>
        <strain evidence="2">RSA 476</strain>
    </source>
</reference>
<organism evidence="2 3">
    <name type="scientific">Coemansia aciculifera</name>
    <dbReference type="NCBI Taxonomy" id="417176"/>
    <lineage>
        <taxon>Eukaryota</taxon>
        <taxon>Fungi</taxon>
        <taxon>Fungi incertae sedis</taxon>
        <taxon>Zoopagomycota</taxon>
        <taxon>Kickxellomycotina</taxon>
        <taxon>Kickxellomycetes</taxon>
        <taxon>Kickxellales</taxon>
        <taxon>Kickxellaceae</taxon>
        <taxon>Coemansia</taxon>
    </lineage>
</organism>
<sequence length="200" mass="23143">MRSVLFLIIHLCFLITVTSDDLKAYADPFKVVDYDPVWAKVFSNEHDLILSVIGQYVMKVEHVGSTSIPGLAAKPIIDIQVVVQDFSKLSECIEGMGWIGYTYIGLRGIEGREYFKRPGFHVHMVQIDNDEYSRKTLFLQYLREHKDMCQEYAELKKRLAIKWAGHPSANLEYTYDKTEFIMGVLARTGWNPELKPQYLK</sequence>
<dbReference type="EMBL" id="JANBUY010000328">
    <property type="protein sequence ID" value="KAJ2860078.1"/>
    <property type="molecule type" value="Genomic_DNA"/>
</dbReference>
<dbReference type="InterPro" id="IPR043519">
    <property type="entry name" value="NT_sf"/>
</dbReference>
<dbReference type="PANTHER" id="PTHR34822:SF1">
    <property type="entry name" value="GRPB FAMILY PROTEIN"/>
    <property type="match status" value="1"/>
</dbReference>
<accession>A0A9W8IHX2</accession>
<evidence type="ECO:0000313" key="2">
    <source>
        <dbReference type="EMBL" id="KAJ2860078.1"/>
    </source>
</evidence>
<keyword evidence="3" id="KW-1185">Reference proteome</keyword>
<evidence type="ECO:0008006" key="4">
    <source>
        <dbReference type="Google" id="ProtNLM"/>
    </source>
</evidence>
<evidence type="ECO:0000313" key="3">
    <source>
        <dbReference type="Proteomes" id="UP001140074"/>
    </source>
</evidence>
<comment type="caution">
    <text evidence="2">The sequence shown here is derived from an EMBL/GenBank/DDBJ whole genome shotgun (WGS) entry which is preliminary data.</text>
</comment>
<dbReference type="Pfam" id="PF04229">
    <property type="entry name" value="GrpB"/>
    <property type="match status" value="1"/>
</dbReference>
<evidence type="ECO:0000256" key="1">
    <source>
        <dbReference type="SAM" id="SignalP"/>
    </source>
</evidence>
<dbReference type="AlphaFoldDB" id="A0A9W8IHX2"/>
<dbReference type="SUPFAM" id="SSF81301">
    <property type="entry name" value="Nucleotidyltransferase"/>
    <property type="match status" value="1"/>
</dbReference>
<dbReference type="PANTHER" id="PTHR34822">
    <property type="entry name" value="GRPB DOMAIN PROTEIN (AFU_ORTHOLOGUE AFUA_1G01530)"/>
    <property type="match status" value="1"/>
</dbReference>
<protein>
    <recommendedName>
        <fullName evidence="4">GrpB family protein</fullName>
    </recommendedName>
</protein>
<dbReference type="InterPro" id="IPR007344">
    <property type="entry name" value="GrpB/CoaE"/>
</dbReference>
<feature type="chain" id="PRO_5040922745" description="GrpB family protein" evidence="1">
    <location>
        <begin position="20"/>
        <end position="200"/>
    </location>
</feature>
<feature type="signal peptide" evidence="1">
    <location>
        <begin position="1"/>
        <end position="19"/>
    </location>
</feature>
<dbReference type="Proteomes" id="UP001140074">
    <property type="component" value="Unassembled WGS sequence"/>
</dbReference>
<name>A0A9W8IHX2_9FUNG</name>